<protein>
    <submittedName>
        <fullName evidence="2">Uncharacterized protein</fullName>
    </submittedName>
</protein>
<accession>A0ABP8TPX3</accession>
<name>A0ABP8TPX3_9ACTN</name>
<dbReference type="EMBL" id="BAABHJ010000014">
    <property type="protein sequence ID" value="GAA4610706.1"/>
    <property type="molecule type" value="Genomic_DNA"/>
</dbReference>
<gene>
    <name evidence="2" type="ORF">GCM10023195_44810</name>
</gene>
<dbReference type="RefSeq" id="WP_345357569.1">
    <property type="nucleotide sequence ID" value="NZ_BAABHJ010000014.1"/>
</dbReference>
<reference evidence="3" key="1">
    <citation type="journal article" date="2019" name="Int. J. Syst. Evol. Microbiol.">
        <title>The Global Catalogue of Microorganisms (GCM) 10K type strain sequencing project: providing services to taxonomists for standard genome sequencing and annotation.</title>
        <authorList>
            <consortium name="The Broad Institute Genomics Platform"/>
            <consortium name="The Broad Institute Genome Sequencing Center for Infectious Disease"/>
            <person name="Wu L."/>
            <person name="Ma J."/>
        </authorList>
    </citation>
    <scope>NUCLEOTIDE SEQUENCE [LARGE SCALE GENOMIC DNA]</scope>
    <source>
        <strain evidence="3">JCM 17938</strain>
    </source>
</reference>
<dbReference type="Proteomes" id="UP001500212">
    <property type="component" value="Unassembled WGS sequence"/>
</dbReference>
<evidence type="ECO:0000313" key="3">
    <source>
        <dbReference type="Proteomes" id="UP001500212"/>
    </source>
</evidence>
<evidence type="ECO:0000256" key="1">
    <source>
        <dbReference type="SAM" id="MobiDB-lite"/>
    </source>
</evidence>
<sequence>MAALLALPAVALAVLVTIMYEDRLLPQSESAQEPSAATEPVAEAALASPPVADAASAEAALASPAVSSADAASVEETAPLSSPVADVGPGRETTAVSSPAAGLEPADVTAPAHTARTPGRQCQVGRDSVLQGRPRTHRPAVGSAATRRSAVPSRSGRELHIEGAVSVPRH</sequence>
<feature type="region of interest" description="Disordered" evidence="1">
    <location>
        <begin position="30"/>
        <end position="170"/>
    </location>
</feature>
<organism evidence="2 3">
    <name type="scientific">Actinoallomurus liliacearum</name>
    <dbReference type="NCBI Taxonomy" id="1080073"/>
    <lineage>
        <taxon>Bacteria</taxon>
        <taxon>Bacillati</taxon>
        <taxon>Actinomycetota</taxon>
        <taxon>Actinomycetes</taxon>
        <taxon>Streptosporangiales</taxon>
        <taxon>Thermomonosporaceae</taxon>
        <taxon>Actinoallomurus</taxon>
    </lineage>
</organism>
<evidence type="ECO:0000313" key="2">
    <source>
        <dbReference type="EMBL" id="GAA4610706.1"/>
    </source>
</evidence>
<comment type="caution">
    <text evidence="2">The sequence shown here is derived from an EMBL/GenBank/DDBJ whole genome shotgun (WGS) entry which is preliminary data.</text>
</comment>
<keyword evidence="3" id="KW-1185">Reference proteome</keyword>
<feature type="compositionally biased region" description="Low complexity" evidence="1">
    <location>
        <begin position="33"/>
        <end position="75"/>
    </location>
</feature>
<proteinExistence type="predicted"/>